<keyword evidence="1" id="KW-0378">Hydrolase</keyword>
<dbReference type="Gene3D" id="3.20.20.140">
    <property type="entry name" value="Metal-dependent hydrolases"/>
    <property type="match status" value="1"/>
</dbReference>
<evidence type="ECO:0000256" key="2">
    <source>
        <dbReference type="PIRSR" id="PIRSR005902-1"/>
    </source>
</evidence>
<dbReference type="GO" id="GO:0016788">
    <property type="term" value="F:hydrolase activity, acting on ester bonds"/>
    <property type="evidence" value="ECO:0007669"/>
    <property type="project" value="InterPro"/>
</dbReference>
<organism evidence="3 4">
    <name type="scientific">Blepharisma stoltei</name>
    <dbReference type="NCBI Taxonomy" id="1481888"/>
    <lineage>
        <taxon>Eukaryota</taxon>
        <taxon>Sar</taxon>
        <taxon>Alveolata</taxon>
        <taxon>Ciliophora</taxon>
        <taxon>Postciliodesmatophora</taxon>
        <taxon>Heterotrichea</taxon>
        <taxon>Heterotrichida</taxon>
        <taxon>Blepharismidae</taxon>
        <taxon>Blepharisma</taxon>
    </lineage>
</organism>
<accession>A0AAU9JZS0</accession>
<protein>
    <submittedName>
        <fullName evidence="3">Uncharacterized protein</fullName>
    </submittedName>
</protein>
<dbReference type="Pfam" id="PF01026">
    <property type="entry name" value="TatD_DNase"/>
    <property type="match status" value="1"/>
</dbReference>
<feature type="binding site" evidence="2">
    <location>
        <position position="10"/>
    </location>
    <ligand>
        <name>a divalent metal cation</name>
        <dbReference type="ChEBI" id="CHEBI:60240"/>
        <label>1</label>
    </ligand>
</feature>
<feature type="binding site" evidence="2">
    <location>
        <position position="12"/>
    </location>
    <ligand>
        <name>a divalent metal cation</name>
        <dbReference type="ChEBI" id="CHEBI:60240"/>
        <label>1</label>
    </ligand>
</feature>
<dbReference type="InterPro" id="IPR032466">
    <property type="entry name" value="Metal_Hydrolase"/>
</dbReference>
<dbReference type="SUPFAM" id="SSF51556">
    <property type="entry name" value="Metallo-dependent hydrolases"/>
    <property type="match status" value="1"/>
</dbReference>
<dbReference type="GO" id="GO:0046872">
    <property type="term" value="F:metal ion binding"/>
    <property type="evidence" value="ECO:0007669"/>
    <property type="project" value="UniProtKB-KW"/>
</dbReference>
<dbReference type="InterPro" id="IPR018228">
    <property type="entry name" value="DNase_TatD-rel_CS"/>
</dbReference>
<dbReference type="PANTHER" id="PTHR47176">
    <property type="entry name" value="OSJNBA0020J04.13 PROTEIN"/>
    <property type="match status" value="1"/>
</dbReference>
<gene>
    <name evidence="3" type="ORF">BSTOLATCC_MIC55761</name>
</gene>
<dbReference type="PIRSF" id="PIRSF005902">
    <property type="entry name" value="DNase_TatD"/>
    <property type="match status" value="1"/>
</dbReference>
<name>A0AAU9JZS0_9CILI</name>
<dbReference type="CDD" id="cd01310">
    <property type="entry name" value="TatD_DNAse"/>
    <property type="match status" value="1"/>
</dbReference>
<evidence type="ECO:0000313" key="3">
    <source>
        <dbReference type="EMBL" id="CAG9332311.1"/>
    </source>
</evidence>
<comment type="caution">
    <text evidence="3">The sequence shown here is derived from an EMBL/GenBank/DDBJ whole genome shotgun (WGS) entry which is preliminary data.</text>
</comment>
<evidence type="ECO:0000313" key="4">
    <source>
        <dbReference type="Proteomes" id="UP001162131"/>
    </source>
</evidence>
<feature type="binding site" evidence="2">
    <location>
        <position position="93"/>
    </location>
    <ligand>
        <name>a divalent metal cation</name>
        <dbReference type="ChEBI" id="CHEBI:60240"/>
        <label>1</label>
    </ligand>
</feature>
<dbReference type="InterPro" id="IPR001130">
    <property type="entry name" value="TatD-like"/>
</dbReference>
<dbReference type="Proteomes" id="UP001162131">
    <property type="component" value="Unassembled WGS sequence"/>
</dbReference>
<dbReference type="PROSITE" id="PS01091">
    <property type="entry name" value="TATD_3"/>
    <property type="match status" value="1"/>
</dbReference>
<keyword evidence="2" id="KW-0479">Metal-binding</keyword>
<dbReference type="AlphaFoldDB" id="A0AAU9JZS0"/>
<dbReference type="PANTHER" id="PTHR47176:SF1">
    <property type="entry name" value="OS04G0577500 PROTEIN"/>
    <property type="match status" value="1"/>
</dbReference>
<evidence type="ECO:0000256" key="1">
    <source>
        <dbReference type="ARBA" id="ARBA00022801"/>
    </source>
</evidence>
<feature type="binding site" evidence="2">
    <location>
        <position position="207"/>
    </location>
    <ligand>
        <name>a divalent metal cation</name>
        <dbReference type="ChEBI" id="CHEBI:60240"/>
        <label>1</label>
    </ligand>
</feature>
<feature type="binding site" evidence="2">
    <location>
        <position position="130"/>
    </location>
    <ligand>
        <name>a divalent metal cation</name>
        <dbReference type="ChEBI" id="CHEBI:60240"/>
        <label>2</label>
    </ligand>
</feature>
<proteinExistence type="predicted"/>
<dbReference type="EMBL" id="CAJZBQ010000054">
    <property type="protein sequence ID" value="CAG9332311.1"/>
    <property type="molecule type" value="Genomic_DNA"/>
</dbReference>
<feature type="binding site" evidence="2">
    <location>
        <position position="156"/>
    </location>
    <ligand>
        <name>a divalent metal cation</name>
        <dbReference type="ChEBI" id="CHEBI:60240"/>
        <label>2</label>
    </ligand>
</feature>
<reference evidence="3" key="1">
    <citation type="submission" date="2021-09" db="EMBL/GenBank/DDBJ databases">
        <authorList>
            <consortium name="AG Swart"/>
            <person name="Singh M."/>
            <person name="Singh A."/>
            <person name="Seah K."/>
            <person name="Emmerich C."/>
        </authorList>
    </citation>
    <scope>NUCLEOTIDE SEQUENCE</scope>
    <source>
        <strain evidence="3">ATCC30299</strain>
    </source>
</reference>
<keyword evidence="4" id="KW-1185">Reference proteome</keyword>
<sequence length="268" mass="31309">MRARTLLDAHCHLQEINIIERVLEEANRAGVTDFICNGIQENDWNQVLELNIINSRIIPCIGIHPWYINSAIDGWEERMEALLASSNKIYVGEIGLDHYKSKLAPKMLQEDFFRRQIRIALKYRRLMSIHCVSAFGKVIKILRQEMKNSRVPFIMHSYEGPWEMTQELLAHFPNEVMFSLSMVSVWKAKHQSVIERIPLTNILIETDSPSQIIKEMIPEPLEEEKPQNFPKYLPLVFSQLCRIKNSSEEETAEQLYHNFQKILPDAHV</sequence>